<protein>
    <submittedName>
        <fullName evidence="1">Uncharacterized protein</fullName>
    </submittedName>
</protein>
<gene>
    <name evidence="1" type="ORF">PARMNEM_LOCUS20875</name>
</gene>
<keyword evidence="2" id="KW-1185">Reference proteome</keyword>
<name>A0AAV1M3W3_9NEOP</name>
<accession>A0AAV1M3W3</accession>
<dbReference type="AlphaFoldDB" id="A0AAV1M3W3"/>
<dbReference type="EMBL" id="CAVLGL010000137">
    <property type="protein sequence ID" value="CAK1602361.1"/>
    <property type="molecule type" value="Genomic_DNA"/>
</dbReference>
<evidence type="ECO:0000313" key="1">
    <source>
        <dbReference type="EMBL" id="CAK1602361.1"/>
    </source>
</evidence>
<reference evidence="1 2" key="1">
    <citation type="submission" date="2023-11" db="EMBL/GenBank/DDBJ databases">
        <authorList>
            <person name="Hedman E."/>
            <person name="Englund M."/>
            <person name="Stromberg M."/>
            <person name="Nyberg Akerstrom W."/>
            <person name="Nylinder S."/>
            <person name="Jareborg N."/>
            <person name="Kallberg Y."/>
            <person name="Kronander E."/>
        </authorList>
    </citation>
    <scope>NUCLEOTIDE SEQUENCE [LARGE SCALE GENOMIC DNA]</scope>
</reference>
<sequence length="125" mass="14388">MDDRVFEYWIGLTKEKFNSILEEVPRINETRKGCLGLAALLMKMRTGDSDVRIATLVQVPRRTLENSIDKIREILLQDFVPQNLGIDQLTREQLLEHKLTIPHGIFGNENNTNALVICDGTYIYK</sequence>
<proteinExistence type="predicted"/>
<organism evidence="1 2">
    <name type="scientific">Parnassius mnemosyne</name>
    <name type="common">clouded apollo</name>
    <dbReference type="NCBI Taxonomy" id="213953"/>
    <lineage>
        <taxon>Eukaryota</taxon>
        <taxon>Metazoa</taxon>
        <taxon>Ecdysozoa</taxon>
        <taxon>Arthropoda</taxon>
        <taxon>Hexapoda</taxon>
        <taxon>Insecta</taxon>
        <taxon>Pterygota</taxon>
        <taxon>Neoptera</taxon>
        <taxon>Endopterygota</taxon>
        <taxon>Lepidoptera</taxon>
        <taxon>Glossata</taxon>
        <taxon>Ditrysia</taxon>
        <taxon>Papilionoidea</taxon>
        <taxon>Papilionidae</taxon>
        <taxon>Parnassiinae</taxon>
        <taxon>Parnassini</taxon>
        <taxon>Parnassius</taxon>
        <taxon>Driopa</taxon>
    </lineage>
</organism>
<comment type="caution">
    <text evidence="1">The sequence shown here is derived from an EMBL/GenBank/DDBJ whole genome shotgun (WGS) entry which is preliminary data.</text>
</comment>
<dbReference type="Proteomes" id="UP001314205">
    <property type="component" value="Unassembled WGS sequence"/>
</dbReference>
<evidence type="ECO:0000313" key="2">
    <source>
        <dbReference type="Proteomes" id="UP001314205"/>
    </source>
</evidence>